<evidence type="ECO:0000313" key="2">
    <source>
        <dbReference type="Proteomes" id="UP000294914"/>
    </source>
</evidence>
<name>A0A4R8ITG5_9GAMM</name>
<gene>
    <name evidence="1" type="ORF">EDC23_1077</name>
</gene>
<reference evidence="1 2" key="1">
    <citation type="submission" date="2019-03" db="EMBL/GenBank/DDBJ databases">
        <title>Genomic Encyclopedia of Type Strains, Phase IV (KMG-IV): sequencing the most valuable type-strain genomes for metagenomic binning, comparative biology and taxonomic classification.</title>
        <authorList>
            <person name="Goeker M."/>
        </authorList>
    </citation>
    <scope>NUCLEOTIDE SEQUENCE [LARGE SCALE GENOMIC DNA]</scope>
    <source>
        <strain evidence="1 2">DSM 16326</strain>
    </source>
</reference>
<evidence type="ECO:0000313" key="1">
    <source>
        <dbReference type="EMBL" id="TDY02700.1"/>
    </source>
</evidence>
<dbReference type="RefSeq" id="WP_166668776.1">
    <property type="nucleotide sequence ID" value="NZ_SOQX01000002.1"/>
</dbReference>
<accession>A0A4R8ITG5</accession>
<dbReference type="Proteomes" id="UP000294914">
    <property type="component" value="Unassembled WGS sequence"/>
</dbReference>
<organism evidence="1 2">
    <name type="scientific">Thiohalophilus thiocyanatoxydans</name>
    <dbReference type="NCBI Taxonomy" id="381308"/>
    <lineage>
        <taxon>Bacteria</taxon>
        <taxon>Pseudomonadati</taxon>
        <taxon>Pseudomonadota</taxon>
        <taxon>Gammaproteobacteria</taxon>
        <taxon>Thiohalomonadales</taxon>
        <taxon>Thiohalophilaceae</taxon>
        <taxon>Thiohalophilus</taxon>
    </lineage>
</organism>
<sequence>MSNLAFPYTWSNPNASEQALLANALLRPRFADLVTLTNRFGEEALLATLERLGANGEIPKPVTDELRGMLANISKGIHEHRRTHAPQPQ</sequence>
<keyword evidence="2" id="KW-1185">Reference proteome</keyword>
<comment type="caution">
    <text evidence="1">The sequence shown here is derived from an EMBL/GenBank/DDBJ whole genome shotgun (WGS) entry which is preliminary data.</text>
</comment>
<proteinExistence type="predicted"/>
<protein>
    <submittedName>
        <fullName evidence="1">Uncharacterized protein</fullName>
    </submittedName>
</protein>
<dbReference type="AlphaFoldDB" id="A0A4R8ITG5"/>
<dbReference type="EMBL" id="SOQX01000002">
    <property type="protein sequence ID" value="TDY02700.1"/>
    <property type="molecule type" value="Genomic_DNA"/>
</dbReference>